<dbReference type="Pfam" id="PF18249">
    <property type="entry name" value="Ca_bind_SSO6904"/>
    <property type="match status" value="1"/>
</dbReference>
<name>A0A1W6K3U8_9CREN</name>
<keyword evidence="3" id="KW-1185">Reference proteome</keyword>
<protein>
    <recommendedName>
        <fullName evidence="1">Calcium binding protein SSO6904 domain-containing protein</fullName>
    </recommendedName>
</protein>
<organism evidence="2 3">
    <name type="scientific">Acidianus manzaensis</name>
    <dbReference type="NCBI Taxonomy" id="282676"/>
    <lineage>
        <taxon>Archaea</taxon>
        <taxon>Thermoproteota</taxon>
        <taxon>Thermoprotei</taxon>
        <taxon>Sulfolobales</taxon>
        <taxon>Sulfolobaceae</taxon>
        <taxon>Acidianus</taxon>
    </lineage>
</organism>
<dbReference type="AlphaFoldDB" id="A0A1W6K3U8"/>
<dbReference type="KEGG" id="aman:B6F84_11605"/>
<evidence type="ECO:0000259" key="1">
    <source>
        <dbReference type="Pfam" id="PF18249"/>
    </source>
</evidence>
<dbReference type="Proteomes" id="UP000193404">
    <property type="component" value="Chromosome"/>
</dbReference>
<dbReference type="EMBL" id="CP020477">
    <property type="protein sequence ID" value="ARM77180.1"/>
    <property type="molecule type" value="Genomic_DNA"/>
</dbReference>
<dbReference type="InterPro" id="IPR040534">
    <property type="entry name" value="Ca_bind_SSO6904"/>
</dbReference>
<accession>A0A1W6K3U8</accession>
<evidence type="ECO:0000313" key="2">
    <source>
        <dbReference type="EMBL" id="ARM77180.1"/>
    </source>
</evidence>
<dbReference type="Gene3D" id="1.20.120.970">
    <property type="match status" value="1"/>
</dbReference>
<reference evidence="2 3" key="1">
    <citation type="submission" date="2017-03" db="EMBL/GenBank/DDBJ databases">
        <title>Sulfur activation and transportation mechanism of thermophilic Archaea Acidianus manzaensis YN-25.</title>
        <authorList>
            <person name="Ma Y."/>
            <person name="Yang Y."/>
            <person name="Xia J."/>
        </authorList>
    </citation>
    <scope>NUCLEOTIDE SEQUENCE [LARGE SCALE GENOMIC DNA]</scope>
    <source>
        <strain evidence="2 3">YN-25</strain>
    </source>
</reference>
<evidence type="ECO:0000313" key="3">
    <source>
        <dbReference type="Proteomes" id="UP000193404"/>
    </source>
</evidence>
<feature type="domain" description="Calcium binding protein SSO6904" evidence="1">
    <location>
        <begin position="1"/>
        <end position="90"/>
    </location>
</feature>
<dbReference type="OrthoDB" id="34184at2157"/>
<sequence>MSILDQQEFIELRKYKGKISISTLSKILDEIQENIEHGTTLKSAIIFAYANSIDEITKNKDLFTIISTIIEKYSPKLGIENINELILNTLS</sequence>
<gene>
    <name evidence="2" type="ORF">B6F84_11605</name>
</gene>
<dbReference type="STRING" id="282676.B6F84_11605"/>
<proteinExistence type="predicted"/>